<dbReference type="OrthoDB" id="5897919at2"/>
<proteinExistence type="predicted"/>
<dbReference type="RefSeq" id="WP_133039217.1">
    <property type="nucleotide sequence ID" value="NZ_SLWF01000015.1"/>
</dbReference>
<dbReference type="AlphaFoldDB" id="A0A4R2FKA5"/>
<accession>A0A4R2FKA5</accession>
<comment type="caution">
    <text evidence="2">The sequence shown here is derived from an EMBL/GenBank/DDBJ whole genome shotgun (WGS) entry which is preliminary data.</text>
</comment>
<evidence type="ECO:0000313" key="2">
    <source>
        <dbReference type="EMBL" id="TCN83372.1"/>
    </source>
</evidence>
<dbReference type="EMBL" id="SLWF01000015">
    <property type="protein sequence ID" value="TCN83372.1"/>
    <property type="molecule type" value="Genomic_DNA"/>
</dbReference>
<protein>
    <recommendedName>
        <fullName evidence="4">Rap1a immunity protein domain-containing protein</fullName>
    </recommendedName>
</protein>
<dbReference type="Proteomes" id="UP000294832">
    <property type="component" value="Unassembled WGS sequence"/>
</dbReference>
<evidence type="ECO:0000313" key="3">
    <source>
        <dbReference type="Proteomes" id="UP000294832"/>
    </source>
</evidence>
<sequence length="127" mass="14262">MKSRFCIAAIALFFMPVVHAKDNPFPSDTGKFLVDACKEALEIYKSRDERNFLAAQMTSAAEAIRAGYCIGYLQMYLKNTPSCQYYGYSSHPTNWFEFAQRLVDVSVDKNNASGSSVILEKAYCDAK</sequence>
<gene>
    <name evidence="2" type="ORF">EDC91_11578</name>
</gene>
<keyword evidence="1" id="KW-0732">Signal</keyword>
<name>A0A4R2FKA5_9GAMM</name>
<feature type="chain" id="PRO_5020940608" description="Rap1a immunity protein domain-containing protein" evidence="1">
    <location>
        <begin position="21"/>
        <end position="127"/>
    </location>
</feature>
<evidence type="ECO:0008006" key="4">
    <source>
        <dbReference type="Google" id="ProtNLM"/>
    </source>
</evidence>
<evidence type="ECO:0000256" key="1">
    <source>
        <dbReference type="SAM" id="SignalP"/>
    </source>
</evidence>
<organism evidence="2 3">
    <name type="scientific">Shewanella fodinae</name>
    <dbReference type="NCBI Taxonomy" id="552357"/>
    <lineage>
        <taxon>Bacteria</taxon>
        <taxon>Pseudomonadati</taxon>
        <taxon>Pseudomonadota</taxon>
        <taxon>Gammaproteobacteria</taxon>
        <taxon>Alteromonadales</taxon>
        <taxon>Shewanellaceae</taxon>
        <taxon>Shewanella</taxon>
    </lineage>
</organism>
<reference evidence="2 3" key="1">
    <citation type="submission" date="2019-03" db="EMBL/GenBank/DDBJ databases">
        <title>Freshwater and sediment microbial communities from various areas in North America, analyzing microbe dynamics in response to fracking.</title>
        <authorList>
            <person name="Lamendella R."/>
        </authorList>
    </citation>
    <scope>NUCLEOTIDE SEQUENCE [LARGE SCALE GENOMIC DNA]</scope>
    <source>
        <strain evidence="2 3">74A</strain>
    </source>
</reference>
<feature type="signal peptide" evidence="1">
    <location>
        <begin position="1"/>
        <end position="20"/>
    </location>
</feature>
<keyword evidence="3" id="KW-1185">Reference proteome</keyword>